<comment type="caution">
    <text evidence="4">The sequence shown here is derived from an EMBL/GenBank/DDBJ whole genome shotgun (WGS) entry which is preliminary data.</text>
</comment>
<keyword evidence="3" id="KW-1133">Transmembrane helix</keyword>
<dbReference type="EMBL" id="AZGY01000036">
    <property type="protein sequence ID" value="KZZ87550.1"/>
    <property type="molecule type" value="Genomic_DNA"/>
</dbReference>
<dbReference type="AlphaFoldDB" id="A0A166N3S9"/>
<evidence type="ECO:0000256" key="3">
    <source>
        <dbReference type="SAM" id="Phobius"/>
    </source>
</evidence>
<organism evidence="4 5">
    <name type="scientific">Moelleriella libera RCEF 2490</name>
    <dbReference type="NCBI Taxonomy" id="1081109"/>
    <lineage>
        <taxon>Eukaryota</taxon>
        <taxon>Fungi</taxon>
        <taxon>Dikarya</taxon>
        <taxon>Ascomycota</taxon>
        <taxon>Pezizomycotina</taxon>
        <taxon>Sordariomycetes</taxon>
        <taxon>Hypocreomycetidae</taxon>
        <taxon>Hypocreales</taxon>
        <taxon>Clavicipitaceae</taxon>
        <taxon>Moelleriella</taxon>
    </lineage>
</organism>
<dbReference type="GO" id="GO:0043386">
    <property type="term" value="P:mycotoxin biosynthetic process"/>
    <property type="evidence" value="ECO:0007669"/>
    <property type="project" value="InterPro"/>
</dbReference>
<comment type="similarity">
    <text evidence="1">Belongs to the ustYa family.</text>
</comment>
<dbReference type="InterPro" id="IPR021765">
    <property type="entry name" value="UstYa-like"/>
</dbReference>
<dbReference type="OrthoDB" id="4933054at2759"/>
<dbReference type="Pfam" id="PF11807">
    <property type="entry name" value="UstYa"/>
    <property type="match status" value="1"/>
</dbReference>
<sequence>MPQSRQIQYQPLRDCDSDDNGESTSKECRESEEINGKSALHRWWISAVLVQFALIVLYTGGAVAATKWASAESAPDLHGKRSLVCRYSPQFSNSQVKAFAGLVVKYEMKMFDPFPTSVFSGEPRPESALAWHNLMNNMTVRVTREELEAHNQTSVELPNGGHLAWIGAFHELHCVKILRRWAWREHFMPNLTAHQKAHQMVHVDHCLEALRNAAICRADTQALAVFKWDPSMPQPMLNTHRTMHRCVNWDAMMTSHESRFVSKEEVANMKNPLYDYEANKSNKLKERLG</sequence>
<reference evidence="4 5" key="1">
    <citation type="journal article" date="2016" name="Genome Biol. Evol.">
        <title>Divergent and convergent evolution of fungal pathogenicity.</title>
        <authorList>
            <person name="Shang Y."/>
            <person name="Xiao G."/>
            <person name="Zheng P."/>
            <person name="Cen K."/>
            <person name="Zhan S."/>
            <person name="Wang C."/>
        </authorList>
    </citation>
    <scope>NUCLEOTIDE SEQUENCE [LARGE SCALE GENOMIC DNA]</scope>
    <source>
        <strain evidence="4 5">RCEF 2490</strain>
    </source>
</reference>
<name>A0A166N3S9_9HYPO</name>
<feature type="region of interest" description="Disordered" evidence="2">
    <location>
        <begin position="1"/>
        <end position="28"/>
    </location>
</feature>
<dbReference type="Proteomes" id="UP000078544">
    <property type="component" value="Unassembled WGS sequence"/>
</dbReference>
<feature type="transmembrane region" description="Helical" evidence="3">
    <location>
        <begin position="43"/>
        <end position="65"/>
    </location>
</feature>
<keyword evidence="3" id="KW-0812">Transmembrane</keyword>
<dbReference type="PANTHER" id="PTHR33365">
    <property type="entry name" value="YALI0B05434P"/>
    <property type="match status" value="1"/>
</dbReference>
<evidence type="ECO:0000256" key="2">
    <source>
        <dbReference type="SAM" id="MobiDB-lite"/>
    </source>
</evidence>
<protein>
    <recommendedName>
        <fullName evidence="6">Tat pathway signal sequence</fullName>
    </recommendedName>
</protein>
<gene>
    <name evidence="4" type="ORF">AAL_08356</name>
</gene>
<dbReference type="STRING" id="1081109.A0A166N3S9"/>
<dbReference type="PANTHER" id="PTHR33365:SF7">
    <property type="entry name" value="TAT PATHWAY SIGNAL SEQUENCE"/>
    <property type="match status" value="1"/>
</dbReference>
<evidence type="ECO:0000256" key="1">
    <source>
        <dbReference type="ARBA" id="ARBA00035112"/>
    </source>
</evidence>
<keyword evidence="5" id="KW-1185">Reference proteome</keyword>
<evidence type="ECO:0000313" key="5">
    <source>
        <dbReference type="Proteomes" id="UP000078544"/>
    </source>
</evidence>
<proteinExistence type="inferred from homology"/>
<keyword evidence="3" id="KW-0472">Membrane</keyword>
<accession>A0A166N3S9</accession>
<evidence type="ECO:0008006" key="6">
    <source>
        <dbReference type="Google" id="ProtNLM"/>
    </source>
</evidence>
<evidence type="ECO:0000313" key="4">
    <source>
        <dbReference type="EMBL" id="KZZ87550.1"/>
    </source>
</evidence>